<sequence length="125" mass="14440">MEERGKIISNPPKYFKYNGVGHYASSCLTKRDFIFREDLNGWIEKEEVESGECVEDQALSEDASKKADFVKESFPQKRKSKLDDRGDGPFQILEKINDDAYKVHLSGHYNQDILEAAESVKLRHR</sequence>
<evidence type="ECO:0000313" key="2">
    <source>
        <dbReference type="Proteomes" id="UP001060085"/>
    </source>
</evidence>
<comment type="caution">
    <text evidence="1">The sequence shown here is derived from an EMBL/GenBank/DDBJ whole genome shotgun (WGS) entry which is preliminary data.</text>
</comment>
<gene>
    <name evidence="1" type="ORF">M9H77_16746</name>
</gene>
<name>A0ACC0B311_CATRO</name>
<evidence type="ECO:0000313" key="1">
    <source>
        <dbReference type="EMBL" id="KAI5666893.1"/>
    </source>
</evidence>
<reference evidence="2" key="1">
    <citation type="journal article" date="2023" name="Nat. Plants">
        <title>Single-cell RNA sequencing provides a high-resolution roadmap for understanding the multicellular compartmentation of specialized metabolism.</title>
        <authorList>
            <person name="Sun S."/>
            <person name="Shen X."/>
            <person name="Li Y."/>
            <person name="Li Y."/>
            <person name="Wang S."/>
            <person name="Li R."/>
            <person name="Zhang H."/>
            <person name="Shen G."/>
            <person name="Guo B."/>
            <person name="Wei J."/>
            <person name="Xu J."/>
            <person name="St-Pierre B."/>
            <person name="Chen S."/>
            <person name="Sun C."/>
        </authorList>
    </citation>
    <scope>NUCLEOTIDE SEQUENCE [LARGE SCALE GENOMIC DNA]</scope>
</reference>
<dbReference type="Proteomes" id="UP001060085">
    <property type="component" value="Linkage Group LG04"/>
</dbReference>
<dbReference type="EMBL" id="CM044704">
    <property type="protein sequence ID" value="KAI5666893.1"/>
    <property type="molecule type" value="Genomic_DNA"/>
</dbReference>
<accession>A0ACC0B311</accession>
<protein>
    <submittedName>
        <fullName evidence="1">Uncharacterized protein</fullName>
    </submittedName>
</protein>
<keyword evidence="2" id="KW-1185">Reference proteome</keyword>
<organism evidence="1 2">
    <name type="scientific">Catharanthus roseus</name>
    <name type="common">Madagascar periwinkle</name>
    <name type="synonym">Vinca rosea</name>
    <dbReference type="NCBI Taxonomy" id="4058"/>
    <lineage>
        <taxon>Eukaryota</taxon>
        <taxon>Viridiplantae</taxon>
        <taxon>Streptophyta</taxon>
        <taxon>Embryophyta</taxon>
        <taxon>Tracheophyta</taxon>
        <taxon>Spermatophyta</taxon>
        <taxon>Magnoliopsida</taxon>
        <taxon>eudicotyledons</taxon>
        <taxon>Gunneridae</taxon>
        <taxon>Pentapetalae</taxon>
        <taxon>asterids</taxon>
        <taxon>lamiids</taxon>
        <taxon>Gentianales</taxon>
        <taxon>Apocynaceae</taxon>
        <taxon>Rauvolfioideae</taxon>
        <taxon>Vinceae</taxon>
        <taxon>Catharanthinae</taxon>
        <taxon>Catharanthus</taxon>
    </lineage>
</organism>
<proteinExistence type="predicted"/>